<evidence type="ECO:0000313" key="9">
    <source>
        <dbReference type="EMBL" id="MDT7839402.1"/>
    </source>
</evidence>
<keyword evidence="10" id="KW-1185">Reference proteome</keyword>
<comment type="similarity">
    <text evidence="6">Belongs to the ABC-4 integral membrane protein family.</text>
</comment>
<protein>
    <submittedName>
        <fullName evidence="9">FtsX-like permease family protein</fullName>
    </submittedName>
</protein>
<dbReference type="Pfam" id="PF02687">
    <property type="entry name" value="FtsX"/>
    <property type="match status" value="2"/>
</dbReference>
<dbReference type="Proteomes" id="UP001257948">
    <property type="component" value="Unassembled WGS sequence"/>
</dbReference>
<feature type="domain" description="ABC3 transporter permease C-terminal" evidence="8">
    <location>
        <begin position="278"/>
        <end position="396"/>
    </location>
</feature>
<organism evidence="9 10">
    <name type="scientific">Streptomyces justiciae</name>
    <dbReference type="NCBI Taxonomy" id="2780140"/>
    <lineage>
        <taxon>Bacteria</taxon>
        <taxon>Bacillati</taxon>
        <taxon>Actinomycetota</taxon>
        <taxon>Actinomycetes</taxon>
        <taxon>Kitasatosporales</taxon>
        <taxon>Streptomycetaceae</taxon>
        <taxon>Streptomyces</taxon>
    </lineage>
</organism>
<gene>
    <name evidence="9" type="ORF">RQC66_01520</name>
</gene>
<feature type="transmembrane region" description="Helical" evidence="7">
    <location>
        <begin position="272"/>
        <end position="298"/>
    </location>
</feature>
<name>A0ABU3LJH0_9ACTN</name>
<accession>A0ABU3LJH0</accession>
<feature type="transmembrane region" description="Helical" evidence="7">
    <location>
        <begin position="491"/>
        <end position="511"/>
    </location>
</feature>
<feature type="transmembrane region" description="Helical" evidence="7">
    <location>
        <begin position="714"/>
        <end position="738"/>
    </location>
</feature>
<feature type="domain" description="ABC3 transporter permease C-terminal" evidence="8">
    <location>
        <begin position="718"/>
        <end position="833"/>
    </location>
</feature>
<evidence type="ECO:0000256" key="2">
    <source>
        <dbReference type="ARBA" id="ARBA00022475"/>
    </source>
</evidence>
<dbReference type="InterPro" id="IPR050250">
    <property type="entry name" value="Macrolide_Exporter_MacB"/>
</dbReference>
<keyword evidence="2" id="KW-1003">Cell membrane</keyword>
<proteinExistence type="inferred from homology"/>
<evidence type="ECO:0000256" key="1">
    <source>
        <dbReference type="ARBA" id="ARBA00004651"/>
    </source>
</evidence>
<evidence type="ECO:0000313" key="10">
    <source>
        <dbReference type="Proteomes" id="UP001257948"/>
    </source>
</evidence>
<evidence type="ECO:0000256" key="5">
    <source>
        <dbReference type="ARBA" id="ARBA00023136"/>
    </source>
</evidence>
<dbReference type="PANTHER" id="PTHR30572:SF4">
    <property type="entry name" value="ABC TRANSPORTER PERMEASE YTRF"/>
    <property type="match status" value="1"/>
</dbReference>
<dbReference type="RefSeq" id="WP_314197139.1">
    <property type="nucleotide sequence ID" value="NZ_JAVTLL010000001.1"/>
</dbReference>
<comment type="caution">
    <text evidence="9">The sequence shown here is derived from an EMBL/GenBank/DDBJ whole genome shotgun (WGS) entry which is preliminary data.</text>
</comment>
<dbReference type="PANTHER" id="PTHR30572">
    <property type="entry name" value="MEMBRANE COMPONENT OF TRANSPORTER-RELATED"/>
    <property type="match status" value="1"/>
</dbReference>
<feature type="transmembrane region" description="Helical" evidence="7">
    <location>
        <begin position="325"/>
        <end position="348"/>
    </location>
</feature>
<feature type="transmembrane region" description="Helical" evidence="7">
    <location>
        <begin position="414"/>
        <end position="432"/>
    </location>
</feature>
<reference evidence="10" key="1">
    <citation type="submission" date="2023-07" db="EMBL/GenBank/DDBJ databases">
        <title>Draft genome sequence of the endophytic actinobacterium Streptomyces justiciae WPN32, a potential antibiotic producer.</title>
        <authorList>
            <person name="Yasawong M."/>
            <person name="Pana W."/>
            <person name="Ganta P."/>
            <person name="Santapan N."/>
            <person name="Songngamsuk T."/>
            <person name="Phatcharaharikarn M."/>
            <person name="Kerdtoob S."/>
            <person name="Nantapong N."/>
        </authorList>
    </citation>
    <scope>NUCLEOTIDE SEQUENCE [LARGE SCALE GENOMIC DNA]</scope>
    <source>
        <strain evidence="10">WPN32</strain>
    </source>
</reference>
<comment type="subcellular location">
    <subcellularLocation>
        <location evidence="1">Cell membrane</location>
        <topology evidence="1">Multi-pass membrane protein</topology>
    </subcellularLocation>
</comment>
<feature type="transmembrane region" description="Helical" evidence="7">
    <location>
        <begin position="368"/>
        <end position="393"/>
    </location>
</feature>
<evidence type="ECO:0000259" key="8">
    <source>
        <dbReference type="Pfam" id="PF02687"/>
    </source>
</evidence>
<dbReference type="InterPro" id="IPR003838">
    <property type="entry name" value="ABC3_permease_C"/>
</dbReference>
<keyword evidence="4 7" id="KW-1133">Transmembrane helix</keyword>
<feature type="transmembrane region" description="Helical" evidence="7">
    <location>
        <begin position="759"/>
        <end position="789"/>
    </location>
</feature>
<feature type="transmembrane region" description="Helical" evidence="7">
    <location>
        <begin position="809"/>
        <end position="832"/>
    </location>
</feature>
<evidence type="ECO:0000256" key="4">
    <source>
        <dbReference type="ARBA" id="ARBA00022989"/>
    </source>
</evidence>
<keyword evidence="3 7" id="KW-0812">Transmembrane</keyword>
<evidence type="ECO:0000256" key="7">
    <source>
        <dbReference type="SAM" id="Phobius"/>
    </source>
</evidence>
<sequence>MLTLALRTLRCRWTTFTGSFVALSLGVALLTVMGLTLASSLDAPERAPERFAAAPVVVRGADTLRVPTPIGDRTQPLAHPRPIPPETVAALRKLGRVTQDRTFAVGDDLIGHPWSTAAFAPYHLTSGRPPRGADEVVATTGAGTAVGERLRTAHGTVRVVGTARVADTGRAVDAGRAADVARAVGAAREVDAGRSVGAARSLGFERALFYTDARAAELAPASTQLVVDAAPEAVRRVVASSRTGARVLVGAERRLADADPDRDAEALTTLNALFGTAGGVTGFVSVFVVASTFAFAVAQRRREFGLLRTAGATPGQIRRTVLAEALLVGVLASAAGCALGSYGAPWLADRVVEGGVAPDWFTIGDHVWPYQIAFWTGLSVALCGATAASWRAGRTAPTQALREASADEQPLTRARLLCGAALLLTAAVTLAATLLTDPGDLLHRKTYTSRPLLLITATALLSPLLVRPLIRLLTPRGMLVRANTTTSLRRTAALAAPVLVTVALTGSLLGATATLNAARATEARERTRADYVLTSATGLDARTLDRLRAVRGAEVSPTASSEVYVLEEGVALVKSEARAADPGRLARTTSVPLTAGRLSDLSDDSIIVNEEWAQHEVGDHVTVWLGDGTRRSLRIAAVMPVGTGDNGVYVTPANARGALVDRVEVSVREGAEATTVRAALRSAAPGATLLTRDAWLAATYPATGFTTADATTRLGYLLVLGIALLYTAISLANTLLMATSDRTRELTALRLAGATHTQVLRLVALESLTVVAAGAVLGLLVTALNLTGMWTALGLQSVRSPIHVPWPELGATTAACAVLAVVAAVIPAGLALRGPVGGRR</sequence>
<dbReference type="EMBL" id="JAVTLL010000001">
    <property type="protein sequence ID" value="MDT7839402.1"/>
    <property type="molecule type" value="Genomic_DNA"/>
</dbReference>
<feature type="transmembrane region" description="Helical" evidence="7">
    <location>
        <begin position="452"/>
        <end position="470"/>
    </location>
</feature>
<evidence type="ECO:0000256" key="6">
    <source>
        <dbReference type="ARBA" id="ARBA00038076"/>
    </source>
</evidence>
<evidence type="ECO:0000256" key="3">
    <source>
        <dbReference type="ARBA" id="ARBA00022692"/>
    </source>
</evidence>
<keyword evidence="5 7" id="KW-0472">Membrane</keyword>